<keyword evidence="2 7" id="KW-0227">DNA damage</keyword>
<dbReference type="GO" id="GO:0003677">
    <property type="term" value="F:DNA binding"/>
    <property type="evidence" value="ECO:0007669"/>
    <property type="project" value="UniProtKB-UniRule"/>
</dbReference>
<sequence>MQNAVASFARLPGVGPKTALRFVYYLLKIPRHDLEVMARSIITLADRIRTCENCFTYCETPVCDICRDNRRDTSMVCVVEEPRDIATIESTGAYRGQYHVLGGVLNPIDGMTPDVLRVRELTERVRNDESMREVILALSPTMQGESTMMYLTKQLSSLGRRVTRLARGLPIGASLEYADEITLGDAMKGRRDA</sequence>
<evidence type="ECO:0000256" key="6">
    <source>
        <dbReference type="ARBA" id="ARBA00023204"/>
    </source>
</evidence>
<evidence type="ECO:0000256" key="5">
    <source>
        <dbReference type="ARBA" id="ARBA00023172"/>
    </source>
</evidence>
<dbReference type="Pfam" id="PF21175">
    <property type="entry name" value="RecR_C"/>
    <property type="match status" value="1"/>
</dbReference>
<evidence type="ECO:0000256" key="3">
    <source>
        <dbReference type="ARBA" id="ARBA00022771"/>
    </source>
</evidence>
<dbReference type="InterPro" id="IPR034137">
    <property type="entry name" value="TOPRIM_RecR"/>
</dbReference>
<dbReference type="Gene3D" id="3.40.1360.10">
    <property type="match status" value="1"/>
</dbReference>
<evidence type="ECO:0000256" key="4">
    <source>
        <dbReference type="ARBA" id="ARBA00022833"/>
    </source>
</evidence>
<keyword evidence="1 7" id="KW-0479">Metal-binding</keyword>
<dbReference type="SUPFAM" id="SSF111304">
    <property type="entry name" value="Recombination protein RecR"/>
    <property type="match status" value="1"/>
</dbReference>
<evidence type="ECO:0000256" key="7">
    <source>
        <dbReference type="HAMAP-Rule" id="MF_00017"/>
    </source>
</evidence>
<dbReference type="InterPro" id="IPR006171">
    <property type="entry name" value="TOPRIM_dom"/>
</dbReference>
<proteinExistence type="inferred from homology"/>
<dbReference type="InterPro" id="IPR015967">
    <property type="entry name" value="Rcmb_RecR_Znf"/>
</dbReference>
<name>A0A1F7W814_9BACT</name>
<dbReference type="PANTHER" id="PTHR30446">
    <property type="entry name" value="RECOMBINATION PROTEIN RECR"/>
    <property type="match status" value="1"/>
</dbReference>
<dbReference type="Pfam" id="PF13662">
    <property type="entry name" value="Toprim_4"/>
    <property type="match status" value="1"/>
</dbReference>
<dbReference type="Gene3D" id="1.10.8.420">
    <property type="entry name" value="RecR Domain 1"/>
    <property type="match status" value="1"/>
</dbReference>
<comment type="similarity">
    <text evidence="7">Belongs to the RecR family.</text>
</comment>
<keyword evidence="3 7" id="KW-0863">Zinc-finger</keyword>
<dbReference type="AlphaFoldDB" id="A0A1F7W814"/>
<keyword evidence="5 7" id="KW-0233">DNA recombination</keyword>
<dbReference type="CDD" id="cd01025">
    <property type="entry name" value="TOPRIM_recR"/>
    <property type="match status" value="1"/>
</dbReference>
<accession>A0A1F7W814</accession>
<dbReference type="PROSITE" id="PS01300">
    <property type="entry name" value="RECR"/>
    <property type="match status" value="1"/>
</dbReference>
<feature type="zinc finger region" description="C4-type" evidence="7">
    <location>
        <begin position="51"/>
        <end position="66"/>
    </location>
</feature>
<dbReference type="Gene3D" id="6.10.250.240">
    <property type="match status" value="1"/>
</dbReference>
<evidence type="ECO:0000313" key="10">
    <source>
        <dbReference type="Proteomes" id="UP000176501"/>
    </source>
</evidence>
<comment type="function">
    <text evidence="7">May play a role in DNA repair. It seems to be involved in an RecBC-independent recombinational process of DNA repair. It may act with RecF and RecO.</text>
</comment>
<dbReference type="GO" id="GO:0006281">
    <property type="term" value="P:DNA repair"/>
    <property type="evidence" value="ECO:0007669"/>
    <property type="project" value="UniProtKB-UniRule"/>
</dbReference>
<dbReference type="GO" id="GO:0006310">
    <property type="term" value="P:DNA recombination"/>
    <property type="evidence" value="ECO:0007669"/>
    <property type="project" value="UniProtKB-UniRule"/>
</dbReference>
<feature type="domain" description="Toprim" evidence="8">
    <location>
        <begin position="74"/>
        <end position="170"/>
    </location>
</feature>
<dbReference type="InterPro" id="IPR000093">
    <property type="entry name" value="DNA_Rcmb_RecR"/>
</dbReference>
<dbReference type="Pfam" id="PF21176">
    <property type="entry name" value="RecR_HhH"/>
    <property type="match status" value="1"/>
</dbReference>
<organism evidence="9 10">
    <name type="scientific">Candidatus Uhrbacteria bacterium RIFOXYB2_FULL_57_15</name>
    <dbReference type="NCBI Taxonomy" id="1802422"/>
    <lineage>
        <taxon>Bacteria</taxon>
        <taxon>Candidatus Uhriibacteriota</taxon>
    </lineage>
</organism>
<comment type="caution">
    <text evidence="9">The sequence shown here is derived from an EMBL/GenBank/DDBJ whole genome shotgun (WGS) entry which is preliminary data.</text>
</comment>
<evidence type="ECO:0000256" key="2">
    <source>
        <dbReference type="ARBA" id="ARBA00022763"/>
    </source>
</evidence>
<evidence type="ECO:0000259" key="8">
    <source>
        <dbReference type="PROSITE" id="PS50880"/>
    </source>
</evidence>
<dbReference type="InterPro" id="IPR023627">
    <property type="entry name" value="Rcmb_RecR"/>
</dbReference>
<dbReference type="NCBIfam" id="TIGR00615">
    <property type="entry name" value="recR"/>
    <property type="match status" value="1"/>
</dbReference>
<reference evidence="9 10" key="1">
    <citation type="journal article" date="2016" name="Nat. Commun.">
        <title>Thousands of microbial genomes shed light on interconnected biogeochemical processes in an aquifer system.</title>
        <authorList>
            <person name="Anantharaman K."/>
            <person name="Brown C.T."/>
            <person name="Hug L.A."/>
            <person name="Sharon I."/>
            <person name="Castelle C.J."/>
            <person name="Probst A.J."/>
            <person name="Thomas B.C."/>
            <person name="Singh A."/>
            <person name="Wilkins M.J."/>
            <person name="Karaoz U."/>
            <person name="Brodie E.L."/>
            <person name="Williams K.H."/>
            <person name="Hubbard S.S."/>
            <person name="Banfield J.F."/>
        </authorList>
    </citation>
    <scope>NUCLEOTIDE SEQUENCE [LARGE SCALE GENOMIC DNA]</scope>
</reference>
<dbReference type="Proteomes" id="UP000176501">
    <property type="component" value="Unassembled WGS sequence"/>
</dbReference>
<protein>
    <recommendedName>
        <fullName evidence="7">Recombination protein RecR</fullName>
    </recommendedName>
</protein>
<evidence type="ECO:0000313" key="9">
    <source>
        <dbReference type="EMBL" id="OGL98518.1"/>
    </source>
</evidence>
<keyword evidence="4 7" id="KW-0862">Zinc</keyword>
<keyword evidence="6 7" id="KW-0234">DNA repair</keyword>
<dbReference type="GO" id="GO:0008270">
    <property type="term" value="F:zinc ion binding"/>
    <property type="evidence" value="ECO:0007669"/>
    <property type="project" value="UniProtKB-KW"/>
</dbReference>
<dbReference type="EMBL" id="MGFE01000020">
    <property type="protein sequence ID" value="OGL98518.1"/>
    <property type="molecule type" value="Genomic_DNA"/>
</dbReference>
<dbReference type="PANTHER" id="PTHR30446:SF0">
    <property type="entry name" value="RECOMBINATION PROTEIN RECR"/>
    <property type="match status" value="1"/>
</dbReference>
<evidence type="ECO:0000256" key="1">
    <source>
        <dbReference type="ARBA" id="ARBA00022723"/>
    </source>
</evidence>
<dbReference type="PROSITE" id="PS50880">
    <property type="entry name" value="TOPRIM"/>
    <property type="match status" value="1"/>
</dbReference>
<dbReference type="Pfam" id="PF02132">
    <property type="entry name" value="RecR_ZnF"/>
    <property type="match status" value="1"/>
</dbReference>
<gene>
    <name evidence="7" type="primary">recR</name>
    <name evidence="9" type="ORF">A2304_02075</name>
</gene>
<dbReference type="HAMAP" id="MF_00017">
    <property type="entry name" value="RecR"/>
    <property type="match status" value="1"/>
</dbReference>